<evidence type="ECO:0000313" key="3">
    <source>
        <dbReference type="Proteomes" id="UP000014155"/>
    </source>
</evidence>
<dbReference type="Pfam" id="PF11104">
    <property type="entry name" value="PilM_2"/>
    <property type="match status" value="1"/>
</dbReference>
<dbReference type="InterPro" id="IPR043129">
    <property type="entry name" value="ATPase_NBD"/>
</dbReference>
<dbReference type="STRING" id="1195236.CTER_2809"/>
<feature type="coiled-coil region" evidence="1">
    <location>
        <begin position="49"/>
        <end position="76"/>
    </location>
</feature>
<dbReference type="PATRIC" id="fig|1195236.3.peg.3129"/>
<organism evidence="2 3">
    <name type="scientific">Ruminiclostridium cellobioparum subsp. termitidis CT1112</name>
    <dbReference type="NCBI Taxonomy" id="1195236"/>
    <lineage>
        <taxon>Bacteria</taxon>
        <taxon>Bacillati</taxon>
        <taxon>Bacillota</taxon>
        <taxon>Clostridia</taxon>
        <taxon>Eubacteriales</taxon>
        <taxon>Oscillospiraceae</taxon>
        <taxon>Ruminiclostridium</taxon>
    </lineage>
</organism>
<evidence type="ECO:0000313" key="2">
    <source>
        <dbReference type="EMBL" id="EMS71333.1"/>
    </source>
</evidence>
<dbReference type="InterPro" id="IPR005883">
    <property type="entry name" value="PilM"/>
</dbReference>
<dbReference type="Proteomes" id="UP000014155">
    <property type="component" value="Unassembled WGS sequence"/>
</dbReference>
<dbReference type="EMBL" id="AORV01000039">
    <property type="protein sequence ID" value="EMS71333.1"/>
    <property type="molecule type" value="Genomic_DNA"/>
</dbReference>
<reference evidence="2 3" key="1">
    <citation type="journal article" date="2013" name="Genome Announc.">
        <title>Draft Genome Sequence of the Cellulolytic, Mesophilic, Anaerobic Bacterium Clostridium termitidis Strain CT1112 (DSM 5398).</title>
        <authorList>
            <person name="Lal S."/>
            <person name="Ramachandran U."/>
            <person name="Zhang X."/>
            <person name="Munir R."/>
            <person name="Sparling R."/>
            <person name="Levin D.B."/>
        </authorList>
    </citation>
    <scope>NUCLEOTIDE SEQUENCE [LARGE SCALE GENOMIC DNA]</scope>
    <source>
        <strain evidence="2 3">CT1112</strain>
    </source>
</reference>
<protein>
    <submittedName>
        <fullName evidence="2">Tfp pilus assembly protein, ATPase PilM</fullName>
    </submittedName>
</protein>
<keyword evidence="3" id="KW-1185">Reference proteome</keyword>
<comment type="caution">
    <text evidence="2">The sequence shown here is derived from an EMBL/GenBank/DDBJ whole genome shotgun (WGS) entry which is preliminary data.</text>
</comment>
<dbReference type="InterPro" id="IPR050696">
    <property type="entry name" value="FtsA/MreB"/>
</dbReference>
<dbReference type="PIRSF" id="PIRSF019169">
    <property type="entry name" value="PilM"/>
    <property type="match status" value="1"/>
</dbReference>
<name>S0FS99_RUMCE</name>
<evidence type="ECO:0000256" key="1">
    <source>
        <dbReference type="SAM" id="Coils"/>
    </source>
</evidence>
<dbReference type="AlphaFoldDB" id="S0FS99"/>
<dbReference type="Gene3D" id="3.30.420.40">
    <property type="match status" value="2"/>
</dbReference>
<keyword evidence="1" id="KW-0175">Coiled coil</keyword>
<dbReference type="RefSeq" id="WP_004626644.1">
    <property type="nucleotide sequence ID" value="NZ_AORV01000039.1"/>
</dbReference>
<dbReference type="eggNOG" id="COG4972">
    <property type="taxonomic scope" value="Bacteria"/>
</dbReference>
<gene>
    <name evidence="2" type="ORF">CTER_2809</name>
</gene>
<dbReference type="PANTHER" id="PTHR32432">
    <property type="entry name" value="CELL DIVISION PROTEIN FTSA-RELATED"/>
    <property type="match status" value="1"/>
</dbReference>
<dbReference type="CDD" id="cd24049">
    <property type="entry name" value="ASKHA_NBD_PilM"/>
    <property type="match status" value="1"/>
</dbReference>
<sequence>MAFSFFNNYFLTIDIGFKLIKVLQVRKKEDDAIEVVNFGIGNTPKDCIKNGAIRNKARVIEEIKRLMRENNITAKEAKIVMSGTNIITRIIMIDDVPENQVENKVMTEIESFMPINMKEHRVDFKILDYFYEGGIKKHRIFVTAVKQSIINSYVEILNSLNLKPVAVDTPANSIAKLFNNEIWLKKTDDRISVQRNQRFDTGTVAVLDFGSETTIVNILRNKVIEFNRVILIGSSNIDKAIFDNIIIDKLKADFAEMYKKKYGIILNRDYNNDLEWNCSEITKGVVNEIIKNINTCFDFYTTRCGGDKVTKILITGGGSQLIHLNEYLESIFKVPCYLINSVDIPGVEFAVNLDVNRINYLTNALGIAL</sequence>
<dbReference type="Gene3D" id="3.30.1490.300">
    <property type="match status" value="1"/>
</dbReference>
<accession>S0FS99</accession>
<proteinExistence type="predicted"/>
<dbReference type="PANTHER" id="PTHR32432:SF3">
    <property type="entry name" value="ETHANOLAMINE UTILIZATION PROTEIN EUTJ"/>
    <property type="match status" value="1"/>
</dbReference>
<dbReference type="SUPFAM" id="SSF53067">
    <property type="entry name" value="Actin-like ATPase domain"/>
    <property type="match status" value="2"/>
</dbReference>